<sequence>MTVATWFRSHRWSVWIVTLLAAVVVGCSTPGNVAAAGSNATTAPMTVMATTQSSVGLATIQENELPTQARQTLKLIDSGGPFPFSRDGIVYHNNSGALPHHKDGWYHEYTAATPGAQGRGPRRIVCGSDSTCFWTLDHYSTFKRIVR</sequence>
<dbReference type="EnsemblBacteria" id="AAT82487">
    <property type="protein sequence ID" value="AAT82487"/>
    <property type="gene ID" value="PPA0730"/>
</dbReference>
<evidence type="ECO:0000256" key="1">
    <source>
        <dbReference type="ARBA" id="ARBA00022722"/>
    </source>
</evidence>
<gene>
    <name evidence="3" type="ordered locus">PPA0730</name>
</gene>
<dbReference type="eggNOG" id="COG4290">
    <property type="taxonomic scope" value="Bacteria"/>
</dbReference>
<dbReference type="EMBL" id="AE017283">
    <property type="protein sequence ID" value="AAT82487.1"/>
    <property type="molecule type" value="Genomic_DNA"/>
</dbReference>
<dbReference type="GO" id="GO:0003723">
    <property type="term" value="F:RNA binding"/>
    <property type="evidence" value="ECO:0007669"/>
    <property type="project" value="InterPro"/>
</dbReference>
<dbReference type="AlphaFoldDB" id="Q6A9S9"/>
<protein>
    <submittedName>
        <fullName evidence="3">Guanyl-specific ribonuclease Sa3</fullName>
        <ecNumber evidence="3">3.1.27.3</ecNumber>
    </submittedName>
</protein>
<dbReference type="Proteomes" id="UP000000603">
    <property type="component" value="Chromosome"/>
</dbReference>
<dbReference type="InterPro" id="IPR016191">
    <property type="entry name" value="Ribonuclease/ribotoxin"/>
</dbReference>
<dbReference type="GO" id="GO:0016787">
    <property type="term" value="F:hydrolase activity"/>
    <property type="evidence" value="ECO:0007669"/>
    <property type="project" value="UniProtKB-KW"/>
</dbReference>
<accession>Q6A9S9</accession>
<keyword evidence="1" id="KW-0540">Nuclease</keyword>
<dbReference type="InterPro" id="IPR000026">
    <property type="entry name" value="N1-like"/>
</dbReference>
<dbReference type="Gene3D" id="3.10.450.30">
    <property type="entry name" value="Microbial ribonucleases"/>
    <property type="match status" value="1"/>
</dbReference>
<dbReference type="RefSeq" id="WP_002513954.1">
    <property type="nucleotide sequence ID" value="NC_006085.1"/>
</dbReference>
<dbReference type="GO" id="GO:0004521">
    <property type="term" value="F:RNA endonuclease activity"/>
    <property type="evidence" value="ECO:0007669"/>
    <property type="project" value="InterPro"/>
</dbReference>
<dbReference type="KEGG" id="pac:PPA0730"/>
<dbReference type="EC" id="3.1.27.3" evidence="3"/>
<dbReference type="SUPFAM" id="SSF53933">
    <property type="entry name" value="Microbial ribonucleases"/>
    <property type="match status" value="1"/>
</dbReference>
<dbReference type="HOGENOM" id="CLU_112496_2_0_11"/>
<name>Q6A9S9_CUTAK</name>
<keyword evidence="2 3" id="KW-0378">Hydrolase</keyword>
<evidence type="ECO:0000313" key="3">
    <source>
        <dbReference type="EMBL" id="AAT82487.1"/>
    </source>
</evidence>
<reference evidence="3 4" key="1">
    <citation type="journal article" date="2004" name="Science">
        <title>The complete genome sequence of Propionibacterium acnes, a commensal of human skin.</title>
        <authorList>
            <person name="Bruggemann H."/>
            <person name="Henne A."/>
            <person name="Hoster F."/>
            <person name="Liesegang H."/>
            <person name="Wiezer A."/>
            <person name="Strittmatter A."/>
            <person name="Hujer S."/>
            <person name="Durre P."/>
            <person name="Gottschalk G."/>
        </authorList>
    </citation>
    <scope>NUCLEOTIDE SEQUENCE [LARGE SCALE GENOMIC DNA]</scope>
    <source>
        <strain evidence="4">DSM 16379 / KPA171202</strain>
    </source>
</reference>
<evidence type="ECO:0000256" key="2">
    <source>
        <dbReference type="ARBA" id="ARBA00022801"/>
    </source>
</evidence>
<proteinExistence type="predicted"/>
<evidence type="ECO:0000313" key="4">
    <source>
        <dbReference type="Proteomes" id="UP000000603"/>
    </source>
</evidence>
<organism evidence="3 4">
    <name type="scientific">Cutibacterium acnes (strain DSM 16379 / KPA171202)</name>
    <name type="common">Propionibacterium acnes</name>
    <dbReference type="NCBI Taxonomy" id="267747"/>
    <lineage>
        <taxon>Bacteria</taxon>
        <taxon>Bacillati</taxon>
        <taxon>Actinomycetota</taxon>
        <taxon>Actinomycetes</taxon>
        <taxon>Propionibacteriales</taxon>
        <taxon>Propionibacteriaceae</taxon>
        <taxon>Cutibacterium</taxon>
    </lineage>
</organism>
<dbReference type="Pfam" id="PF00545">
    <property type="entry name" value="Ribonuclease"/>
    <property type="match status" value="1"/>
</dbReference>